<dbReference type="EMBL" id="CADEPM010000003">
    <property type="protein sequence ID" value="CAB3402549.1"/>
    <property type="molecule type" value="Genomic_DNA"/>
</dbReference>
<accession>A0A8S1EST7</accession>
<dbReference type="AlphaFoldDB" id="A0A8S1EST7"/>
<dbReference type="Proteomes" id="UP000494206">
    <property type="component" value="Unassembled WGS sequence"/>
</dbReference>
<proteinExistence type="predicted"/>
<protein>
    <recommendedName>
        <fullName evidence="3">39S ribosomal protein L35, mitochondrial</fullName>
    </recommendedName>
</protein>
<reference evidence="1 2" key="1">
    <citation type="submission" date="2020-04" db="EMBL/GenBank/DDBJ databases">
        <authorList>
            <person name="Laetsch R D."/>
            <person name="Stevens L."/>
            <person name="Kumar S."/>
            <person name="Blaxter L. M."/>
        </authorList>
    </citation>
    <scope>NUCLEOTIDE SEQUENCE [LARGE SCALE GENOMIC DNA]</scope>
</reference>
<dbReference type="PANTHER" id="PTHR15909:SF0">
    <property type="entry name" value="LARGE RIBOSOMAL SUBUNIT PROTEIN BL35M"/>
    <property type="match status" value="1"/>
</dbReference>
<gene>
    <name evidence="1" type="ORF">CBOVIS_LOCUS5150</name>
</gene>
<sequence>MLGRLAQGSGLCATRISSSSTCRGIANIPAHEYHIRMDQKVGRKRPNQDVLDRFKRLNNGMWIRAVPGKNKLRYMKDETWQTTSMYYETCTKDQCEMLDKLVTPYWLRPKHYPNDPYEAYHVRHGISSPRVNDKGNFVRERRKVLLDDSTASRYFSDC</sequence>
<evidence type="ECO:0008006" key="3">
    <source>
        <dbReference type="Google" id="ProtNLM"/>
    </source>
</evidence>
<organism evidence="1 2">
    <name type="scientific">Caenorhabditis bovis</name>
    <dbReference type="NCBI Taxonomy" id="2654633"/>
    <lineage>
        <taxon>Eukaryota</taxon>
        <taxon>Metazoa</taxon>
        <taxon>Ecdysozoa</taxon>
        <taxon>Nematoda</taxon>
        <taxon>Chromadorea</taxon>
        <taxon>Rhabditida</taxon>
        <taxon>Rhabditina</taxon>
        <taxon>Rhabditomorpha</taxon>
        <taxon>Rhabditoidea</taxon>
        <taxon>Rhabditidae</taxon>
        <taxon>Peloderinae</taxon>
        <taxon>Caenorhabditis</taxon>
    </lineage>
</organism>
<evidence type="ECO:0000313" key="1">
    <source>
        <dbReference type="EMBL" id="CAB3402549.1"/>
    </source>
</evidence>
<keyword evidence="2" id="KW-1185">Reference proteome</keyword>
<name>A0A8S1EST7_9PELO</name>
<dbReference type="InterPro" id="IPR019338">
    <property type="entry name" value="Ribosomal_bL35m"/>
</dbReference>
<dbReference type="OrthoDB" id="5847109at2759"/>
<evidence type="ECO:0000313" key="2">
    <source>
        <dbReference type="Proteomes" id="UP000494206"/>
    </source>
</evidence>
<dbReference type="GO" id="GO:0005739">
    <property type="term" value="C:mitochondrion"/>
    <property type="evidence" value="ECO:0007669"/>
    <property type="project" value="UniProtKB-SubCell"/>
</dbReference>
<comment type="caution">
    <text evidence="1">The sequence shown here is derived from an EMBL/GenBank/DDBJ whole genome shotgun (WGS) entry which is preliminary data.</text>
</comment>
<dbReference type="GO" id="GO:0005840">
    <property type="term" value="C:ribosome"/>
    <property type="evidence" value="ECO:0007669"/>
    <property type="project" value="UniProtKB-KW"/>
</dbReference>
<dbReference type="PANTHER" id="PTHR15909">
    <property type="entry name" value="39S RIBOSOMAL PROTEIN L35, MITOCHONDRIAL"/>
    <property type="match status" value="1"/>
</dbReference>
<dbReference type="GO" id="GO:1990904">
    <property type="term" value="C:ribonucleoprotein complex"/>
    <property type="evidence" value="ECO:0007669"/>
    <property type="project" value="UniProtKB-KW"/>
</dbReference>